<dbReference type="InterPro" id="IPR036875">
    <property type="entry name" value="Znf_CCHC_sf"/>
</dbReference>
<keyword evidence="1" id="KW-0863">Zinc-finger</keyword>
<keyword evidence="4" id="KW-0695">RNA-directed DNA polymerase</keyword>
<accession>A0ABQ4YWN7</accession>
<keyword evidence="4" id="KW-0808">Transferase</keyword>
<evidence type="ECO:0000256" key="1">
    <source>
        <dbReference type="PROSITE-ProRule" id="PRU00047"/>
    </source>
</evidence>
<keyword evidence="5" id="KW-1185">Reference proteome</keyword>
<dbReference type="SUPFAM" id="SSF56672">
    <property type="entry name" value="DNA/RNA polymerases"/>
    <property type="match status" value="1"/>
</dbReference>
<name>A0ABQ4YWN7_9ASTR</name>
<proteinExistence type="predicted"/>
<evidence type="ECO:0000313" key="5">
    <source>
        <dbReference type="Proteomes" id="UP001151760"/>
    </source>
</evidence>
<dbReference type="GO" id="GO:0003964">
    <property type="term" value="F:RNA-directed DNA polymerase activity"/>
    <property type="evidence" value="ECO:0007669"/>
    <property type="project" value="UniProtKB-KW"/>
</dbReference>
<feature type="compositionally biased region" description="Low complexity" evidence="2">
    <location>
        <begin position="245"/>
        <end position="271"/>
    </location>
</feature>
<dbReference type="InterPro" id="IPR032567">
    <property type="entry name" value="RTL1-rel"/>
</dbReference>
<dbReference type="SUPFAM" id="SSF50630">
    <property type="entry name" value="Acid proteases"/>
    <property type="match status" value="1"/>
</dbReference>
<keyword evidence="1" id="KW-0862">Zinc</keyword>
<dbReference type="Pfam" id="PF00098">
    <property type="entry name" value="zf-CCHC"/>
    <property type="match status" value="2"/>
</dbReference>
<feature type="domain" description="CCHC-type" evidence="3">
    <location>
        <begin position="224"/>
        <end position="239"/>
    </location>
</feature>
<dbReference type="InterPro" id="IPR021109">
    <property type="entry name" value="Peptidase_aspartic_dom_sf"/>
</dbReference>
<dbReference type="SUPFAM" id="SSF57756">
    <property type="entry name" value="Retrovirus zinc finger-like domains"/>
    <property type="match status" value="2"/>
</dbReference>
<feature type="region of interest" description="Disordered" evidence="2">
    <location>
        <begin position="241"/>
        <end position="275"/>
    </location>
</feature>
<evidence type="ECO:0000256" key="2">
    <source>
        <dbReference type="SAM" id="MobiDB-lite"/>
    </source>
</evidence>
<reference evidence="4" key="2">
    <citation type="submission" date="2022-01" db="EMBL/GenBank/DDBJ databases">
        <authorList>
            <person name="Yamashiro T."/>
            <person name="Shiraishi A."/>
            <person name="Satake H."/>
            <person name="Nakayama K."/>
        </authorList>
    </citation>
    <scope>NUCLEOTIDE SEQUENCE</scope>
</reference>
<dbReference type="Gene3D" id="2.40.70.10">
    <property type="entry name" value="Acid Proteases"/>
    <property type="match status" value="1"/>
</dbReference>
<feature type="compositionally biased region" description="Basic and acidic residues" evidence="2">
    <location>
        <begin position="163"/>
        <end position="174"/>
    </location>
</feature>
<feature type="compositionally biased region" description="Low complexity" evidence="2">
    <location>
        <begin position="175"/>
        <end position="186"/>
    </location>
</feature>
<sequence length="667" mass="75394">MIDEGVTAVLAVRATTQNGDDIHTSRTGVRRNERAIRECTYQDFMKCQPLFFKGTEGVVDLTQWFERMEIVFRIMTNEVAYAMTWTDLKKKMTTKYCPRNEIKKIEAELMFPEETDKIERYVGRMPDLIYSSVVASKPKTMQEAIEMATELMDRRNNTFAERQAENKRKFEDTPRNNQNQQPNKRQNTGRAYAAGNGDKKPYEGTKPLCPKCNFNHYGPCIPTCNNCKKLGHLAKDCRSRPATANNNNNNRNNNNNNNRNNNNNNNRNNNNPRAQGANTNAIVCFECGAPGHFKKDCPQWKNKNQGNGNAVARAYAVGVAGQNPDNNVVTGTFLLNNRCASILFDTGADRSFVSTQFSTLINIAPTTLDHGYNVELADGRIIWVNTVLLGCTLNFLNHPFHVDLMPVEMGTYDVIIGMDWLTKYQAVIDCAKKIVRIPFGSEILIFHGDGSRNKRGTRLNIISCTKRPEVSAAKMSLFPEDLPGLPTYQDKWRISIDLVPGVAPNQLTYSIILYGRGLLKIDLRSGYHQLRVREEDISKTAFRDSLWTLLNSSVLPFVLTIRTDVSYGPMIPRKEREPPLRVRALVMTISLDLPKQILNAQTEARKPENIKNEDVGENVVRLFVGCGWRSSTPVLEIVQETTEKNPFKLNKGCKAAVLAEEYALFKA</sequence>
<dbReference type="InterPro" id="IPR043502">
    <property type="entry name" value="DNA/RNA_pol_sf"/>
</dbReference>
<reference evidence="4" key="1">
    <citation type="journal article" date="2022" name="Int. J. Mol. Sci.">
        <title>Draft Genome of Tanacetum Coccineum: Genomic Comparison of Closely Related Tanacetum-Family Plants.</title>
        <authorList>
            <person name="Yamashiro T."/>
            <person name="Shiraishi A."/>
            <person name="Nakayama K."/>
            <person name="Satake H."/>
        </authorList>
    </citation>
    <scope>NUCLEOTIDE SEQUENCE</scope>
</reference>
<dbReference type="Proteomes" id="UP001151760">
    <property type="component" value="Unassembled WGS sequence"/>
</dbReference>
<dbReference type="Gene3D" id="4.10.60.10">
    <property type="entry name" value="Zinc finger, CCHC-type"/>
    <property type="match status" value="2"/>
</dbReference>
<dbReference type="InterPro" id="IPR001878">
    <property type="entry name" value="Znf_CCHC"/>
</dbReference>
<feature type="region of interest" description="Disordered" evidence="2">
    <location>
        <begin position="163"/>
        <end position="199"/>
    </location>
</feature>
<dbReference type="PROSITE" id="PS50158">
    <property type="entry name" value="ZF_CCHC"/>
    <property type="match status" value="2"/>
</dbReference>
<dbReference type="EMBL" id="BQNB010010811">
    <property type="protein sequence ID" value="GJS82269.1"/>
    <property type="molecule type" value="Genomic_DNA"/>
</dbReference>
<feature type="domain" description="CCHC-type" evidence="3">
    <location>
        <begin position="284"/>
        <end position="299"/>
    </location>
</feature>
<dbReference type="InterPro" id="IPR001969">
    <property type="entry name" value="Aspartic_peptidase_AS"/>
</dbReference>
<dbReference type="PANTHER" id="PTHR15503">
    <property type="entry name" value="LDOC1 RELATED"/>
    <property type="match status" value="1"/>
</dbReference>
<comment type="caution">
    <text evidence="4">The sequence shown here is derived from an EMBL/GenBank/DDBJ whole genome shotgun (WGS) entry which is preliminary data.</text>
</comment>
<organism evidence="4 5">
    <name type="scientific">Tanacetum coccineum</name>
    <dbReference type="NCBI Taxonomy" id="301880"/>
    <lineage>
        <taxon>Eukaryota</taxon>
        <taxon>Viridiplantae</taxon>
        <taxon>Streptophyta</taxon>
        <taxon>Embryophyta</taxon>
        <taxon>Tracheophyta</taxon>
        <taxon>Spermatophyta</taxon>
        <taxon>Magnoliopsida</taxon>
        <taxon>eudicotyledons</taxon>
        <taxon>Gunneridae</taxon>
        <taxon>Pentapetalae</taxon>
        <taxon>asterids</taxon>
        <taxon>campanulids</taxon>
        <taxon>Asterales</taxon>
        <taxon>Asteraceae</taxon>
        <taxon>Asteroideae</taxon>
        <taxon>Anthemideae</taxon>
        <taxon>Anthemidinae</taxon>
        <taxon>Tanacetum</taxon>
    </lineage>
</organism>
<dbReference type="CDD" id="cd00303">
    <property type="entry name" value="retropepsin_like"/>
    <property type="match status" value="1"/>
</dbReference>
<dbReference type="SMART" id="SM00343">
    <property type="entry name" value="ZnF_C2HC"/>
    <property type="match status" value="2"/>
</dbReference>
<evidence type="ECO:0000313" key="4">
    <source>
        <dbReference type="EMBL" id="GJS82269.1"/>
    </source>
</evidence>
<dbReference type="Pfam" id="PF08284">
    <property type="entry name" value="RVP_2"/>
    <property type="match status" value="1"/>
</dbReference>
<gene>
    <name evidence="4" type="ORF">Tco_0748810</name>
</gene>
<dbReference type="PANTHER" id="PTHR15503:SF45">
    <property type="entry name" value="RNA-DIRECTED DNA POLYMERASE HOMOLOG"/>
    <property type="match status" value="1"/>
</dbReference>
<keyword evidence="4" id="KW-0548">Nucleotidyltransferase</keyword>
<evidence type="ECO:0000259" key="3">
    <source>
        <dbReference type="PROSITE" id="PS50158"/>
    </source>
</evidence>
<keyword evidence="1" id="KW-0479">Metal-binding</keyword>
<protein>
    <submittedName>
        <fullName evidence="4">Reverse transcriptase domain-containing protein</fullName>
    </submittedName>
</protein>
<dbReference type="PROSITE" id="PS00141">
    <property type="entry name" value="ASP_PROTEASE"/>
    <property type="match status" value="1"/>
</dbReference>